<name>A0A1M6I9N0_9FIRM</name>
<evidence type="ECO:0000259" key="1">
    <source>
        <dbReference type="SMART" id="SM00849"/>
    </source>
</evidence>
<dbReference type="Proteomes" id="UP000184536">
    <property type="component" value="Unassembled WGS sequence"/>
</dbReference>
<dbReference type="EMBL" id="FQZV01000020">
    <property type="protein sequence ID" value="SHJ31068.1"/>
    <property type="molecule type" value="Genomic_DNA"/>
</dbReference>
<dbReference type="STRING" id="1121919.SAMN02745975_01772"/>
<reference evidence="3" key="1">
    <citation type="submission" date="2016-11" db="EMBL/GenBank/DDBJ databases">
        <authorList>
            <person name="Varghese N."/>
            <person name="Submissions S."/>
        </authorList>
    </citation>
    <scope>NUCLEOTIDE SEQUENCE [LARGE SCALE GENOMIC DNA]</scope>
    <source>
        <strain evidence="3">DSM 17957</strain>
    </source>
</reference>
<dbReference type="PANTHER" id="PTHR42951">
    <property type="entry name" value="METALLO-BETA-LACTAMASE DOMAIN-CONTAINING"/>
    <property type="match status" value="1"/>
</dbReference>
<dbReference type="SUPFAM" id="SSF56281">
    <property type="entry name" value="Metallo-hydrolase/oxidoreductase"/>
    <property type="match status" value="1"/>
</dbReference>
<dbReference type="OrthoDB" id="9761531at2"/>
<dbReference type="InterPro" id="IPR001279">
    <property type="entry name" value="Metallo-B-lactamas"/>
</dbReference>
<dbReference type="InterPro" id="IPR036866">
    <property type="entry name" value="RibonucZ/Hydroxyglut_hydro"/>
</dbReference>
<dbReference type="AlphaFoldDB" id="A0A1M6I9N0"/>
<gene>
    <name evidence="2" type="ORF">SAMN02745975_01772</name>
</gene>
<dbReference type="InterPro" id="IPR050855">
    <property type="entry name" value="NDM-1-like"/>
</dbReference>
<protein>
    <submittedName>
        <fullName evidence="2">Glyoxylase, beta-lactamase superfamily II</fullName>
    </submittedName>
</protein>
<accession>A0A1M6I9N0</accession>
<evidence type="ECO:0000313" key="2">
    <source>
        <dbReference type="EMBL" id="SHJ31068.1"/>
    </source>
</evidence>
<feature type="domain" description="Metallo-beta-lactamase" evidence="1">
    <location>
        <begin position="20"/>
        <end position="196"/>
    </location>
</feature>
<organism evidence="2 3">
    <name type="scientific">Geosporobacter subterraneus DSM 17957</name>
    <dbReference type="NCBI Taxonomy" id="1121919"/>
    <lineage>
        <taxon>Bacteria</taxon>
        <taxon>Bacillati</taxon>
        <taxon>Bacillota</taxon>
        <taxon>Clostridia</taxon>
        <taxon>Peptostreptococcales</taxon>
        <taxon>Thermotaleaceae</taxon>
        <taxon>Geosporobacter</taxon>
    </lineage>
</organism>
<evidence type="ECO:0000313" key="3">
    <source>
        <dbReference type="Proteomes" id="UP000184536"/>
    </source>
</evidence>
<dbReference type="Pfam" id="PF00753">
    <property type="entry name" value="Lactamase_B"/>
    <property type="match status" value="1"/>
</dbReference>
<dbReference type="SMART" id="SM00849">
    <property type="entry name" value="Lactamase_B"/>
    <property type="match status" value="1"/>
</dbReference>
<sequence>MKVQKVKNRGLLFTYSNDWDLNLYLIRGNRYNYIIDTGLGPLNVAPIKENIKDDKKQLIIINTHFHWDHIWGNSAFDNSVIISHKLCREMIASNWEQMLQKNGRYAQGEFQMRLPEVVFEGELYFPEDKIRLIYTPGHTIDSISVLDEEEKVLNAGDNIGDTMEELVPSVYTDKQTYLETLYRYNDLDFDTCVSGHNVILEKKVIDKIIEEVLTSM</sequence>
<dbReference type="Gene3D" id="3.60.15.10">
    <property type="entry name" value="Ribonuclease Z/Hydroxyacylglutathione hydrolase-like"/>
    <property type="match status" value="1"/>
</dbReference>
<proteinExistence type="predicted"/>
<keyword evidence="3" id="KW-1185">Reference proteome</keyword>
<dbReference type="RefSeq" id="WP_110940929.1">
    <property type="nucleotide sequence ID" value="NZ_FQZV01000020.1"/>
</dbReference>